<protein>
    <submittedName>
        <fullName evidence="3">Tellurite methyltransferase</fullName>
        <ecNumber evidence="3">2.1.1.265</ecNumber>
    </submittedName>
</protein>
<reference evidence="3 4" key="1">
    <citation type="submission" date="2019-02" db="EMBL/GenBank/DDBJ databases">
        <title>Deep-cultivation of Planctomycetes and their phenomic and genomic characterization uncovers novel biology.</title>
        <authorList>
            <person name="Wiegand S."/>
            <person name="Jogler M."/>
            <person name="Boedeker C."/>
            <person name="Pinto D."/>
            <person name="Vollmers J."/>
            <person name="Rivas-Marin E."/>
            <person name="Kohn T."/>
            <person name="Peeters S.H."/>
            <person name="Heuer A."/>
            <person name="Rast P."/>
            <person name="Oberbeckmann S."/>
            <person name="Bunk B."/>
            <person name="Jeske O."/>
            <person name="Meyerdierks A."/>
            <person name="Storesund J.E."/>
            <person name="Kallscheuer N."/>
            <person name="Luecker S."/>
            <person name="Lage O.M."/>
            <person name="Pohl T."/>
            <person name="Merkel B.J."/>
            <person name="Hornburger P."/>
            <person name="Mueller R.-W."/>
            <person name="Bruemmer F."/>
            <person name="Labrenz M."/>
            <person name="Spormann A.M."/>
            <person name="Op den Camp H."/>
            <person name="Overmann J."/>
            <person name="Amann R."/>
            <person name="Jetten M.S.M."/>
            <person name="Mascher T."/>
            <person name="Medema M.H."/>
            <person name="Devos D.P."/>
            <person name="Kaster A.-K."/>
            <person name="Ovreas L."/>
            <person name="Rohde M."/>
            <person name="Galperin M.Y."/>
            <person name="Jogler C."/>
        </authorList>
    </citation>
    <scope>NUCLEOTIDE SEQUENCE [LARGE SCALE GENOMIC DNA]</scope>
    <source>
        <strain evidence="3 4">Pan181</strain>
    </source>
</reference>
<dbReference type="SUPFAM" id="SSF53335">
    <property type="entry name" value="S-adenosyl-L-methionine-dependent methyltransferases"/>
    <property type="match status" value="1"/>
</dbReference>
<dbReference type="InterPro" id="IPR029063">
    <property type="entry name" value="SAM-dependent_MTases_sf"/>
</dbReference>
<dbReference type="EC" id="2.1.1.265" evidence="3"/>
<feature type="domain" description="Methyltransferase" evidence="2">
    <location>
        <begin position="33"/>
        <end position="125"/>
    </location>
</feature>
<evidence type="ECO:0000256" key="1">
    <source>
        <dbReference type="ARBA" id="ARBA00022679"/>
    </source>
</evidence>
<name>A0A518AUL8_9BACT</name>
<dbReference type="Pfam" id="PF13649">
    <property type="entry name" value="Methyltransf_25"/>
    <property type="match status" value="1"/>
</dbReference>
<evidence type="ECO:0000259" key="2">
    <source>
        <dbReference type="Pfam" id="PF13649"/>
    </source>
</evidence>
<gene>
    <name evidence="3" type="primary">tehB</name>
    <name evidence="3" type="ORF">Pan181_46400</name>
</gene>
<accession>A0A518AUL8</accession>
<keyword evidence="1 3" id="KW-0808">Transferase</keyword>
<dbReference type="OrthoDB" id="9804312at2"/>
<evidence type="ECO:0000313" key="4">
    <source>
        <dbReference type="Proteomes" id="UP000315750"/>
    </source>
</evidence>
<dbReference type="PANTHER" id="PTHR43861:SF3">
    <property type="entry name" value="PUTATIVE (AFU_ORTHOLOGUE AFUA_2G14390)-RELATED"/>
    <property type="match status" value="1"/>
</dbReference>
<dbReference type="KEGG" id="amuc:Pan181_46400"/>
<dbReference type="InterPro" id="IPR041698">
    <property type="entry name" value="Methyltransf_25"/>
</dbReference>
<sequence>MWDERFDTPEYAYGKQPNDFLAARYQAIPLGRVLSLAEGEGRNAVFLASQGYQVTAVDSSSVGLAKARELAAERQVTIETAVADLATYDLGENQWDGIVSIFFPLPAEMRTDMHHRIVRSLKPGGVYLVEAYTPEQLKHGTGGGPSADNKLTKQLLEADLAGLTFDHLEELEREVIEGTYHTGLAAVVQAVARKG</sequence>
<dbReference type="CDD" id="cd02440">
    <property type="entry name" value="AdoMet_MTases"/>
    <property type="match status" value="1"/>
</dbReference>
<dbReference type="Gene3D" id="3.40.50.150">
    <property type="entry name" value="Vaccinia Virus protein VP39"/>
    <property type="match status" value="1"/>
</dbReference>
<dbReference type="GO" id="GO:0032259">
    <property type="term" value="P:methylation"/>
    <property type="evidence" value="ECO:0007669"/>
    <property type="project" value="UniProtKB-KW"/>
</dbReference>
<dbReference type="EMBL" id="CP036278">
    <property type="protein sequence ID" value="QDU58405.1"/>
    <property type="molecule type" value="Genomic_DNA"/>
</dbReference>
<evidence type="ECO:0000313" key="3">
    <source>
        <dbReference type="EMBL" id="QDU58405.1"/>
    </source>
</evidence>
<dbReference type="RefSeq" id="WP_145250331.1">
    <property type="nucleotide sequence ID" value="NZ_CP036278.1"/>
</dbReference>
<keyword evidence="4" id="KW-1185">Reference proteome</keyword>
<proteinExistence type="predicted"/>
<dbReference type="Proteomes" id="UP000315750">
    <property type="component" value="Chromosome"/>
</dbReference>
<dbReference type="AlphaFoldDB" id="A0A518AUL8"/>
<keyword evidence="3" id="KW-0489">Methyltransferase</keyword>
<organism evidence="3 4">
    <name type="scientific">Aeoliella mucimassa</name>
    <dbReference type="NCBI Taxonomy" id="2527972"/>
    <lineage>
        <taxon>Bacteria</taxon>
        <taxon>Pseudomonadati</taxon>
        <taxon>Planctomycetota</taxon>
        <taxon>Planctomycetia</taxon>
        <taxon>Pirellulales</taxon>
        <taxon>Lacipirellulaceae</taxon>
        <taxon>Aeoliella</taxon>
    </lineage>
</organism>
<dbReference type="GO" id="GO:0008168">
    <property type="term" value="F:methyltransferase activity"/>
    <property type="evidence" value="ECO:0007669"/>
    <property type="project" value="UniProtKB-KW"/>
</dbReference>
<dbReference type="PANTHER" id="PTHR43861">
    <property type="entry name" value="TRANS-ACONITATE 2-METHYLTRANSFERASE-RELATED"/>
    <property type="match status" value="1"/>
</dbReference>